<evidence type="ECO:0000256" key="4">
    <source>
        <dbReference type="ARBA" id="ARBA00022915"/>
    </source>
</evidence>
<dbReference type="PIRSF" id="PIRSF000161">
    <property type="entry name" value="DHPR"/>
    <property type="match status" value="1"/>
</dbReference>
<keyword evidence="2" id="KW-0028">Amino-acid biosynthesis</keyword>
<sequence length="312" mass="33530">MKVAVEKAGVYRPLNPSIRPYSAQKNVSRGKCKSHSRLLVLSRSTGDQYAIPVIVNGAAGRMGREVVKAVSKARGLELVGAVDVRRVGEDAGEVAGLEEPLEVPIIDELPFVLTTVAQDKRNGVLVDFSCPSASMETVKQSIAFGVRPVVGTSGLSTAEIQEIMDFCDKATMACILSPSFSIGLASLQRAATSAAFHYKNVKVFEKVKDNNTPLPTGAAIQTAYAISELGKLYNPAVAEEEGMVAVGDNVLVHSSLSEEVEYEQRIVFEGPGEEFSINHVVNDSSAYMPGVLLAIRRIVNLKTFVYGIEKLI</sequence>
<proteinExistence type="inferred from homology"/>
<dbReference type="PANTHER" id="PTHR20836:SF0">
    <property type="entry name" value="4-HYDROXY-TETRAHYDRODIPICOLINATE REDUCTASE 1, CHLOROPLASTIC-RELATED"/>
    <property type="match status" value="1"/>
</dbReference>
<organism evidence="14 15">
    <name type="scientific">Cymbomonas tetramitiformis</name>
    <dbReference type="NCBI Taxonomy" id="36881"/>
    <lineage>
        <taxon>Eukaryota</taxon>
        <taxon>Viridiplantae</taxon>
        <taxon>Chlorophyta</taxon>
        <taxon>Pyramimonadophyceae</taxon>
        <taxon>Pyramimonadales</taxon>
        <taxon>Pyramimonadaceae</taxon>
        <taxon>Cymbomonas</taxon>
    </lineage>
</organism>
<evidence type="ECO:0000256" key="7">
    <source>
        <dbReference type="ARBA" id="ARBA00023154"/>
    </source>
</evidence>
<dbReference type="CDD" id="cd02274">
    <property type="entry name" value="DHDPR_N"/>
    <property type="match status" value="1"/>
</dbReference>
<dbReference type="GO" id="GO:0008839">
    <property type="term" value="F:4-hydroxy-tetrahydrodipicolinate reductase"/>
    <property type="evidence" value="ECO:0007669"/>
    <property type="project" value="UniProtKB-EC"/>
</dbReference>
<dbReference type="InterPro" id="IPR023940">
    <property type="entry name" value="DHDPR_bac"/>
</dbReference>
<dbReference type="EC" id="1.17.1.8" evidence="9"/>
<dbReference type="Pfam" id="PF01113">
    <property type="entry name" value="DapB_N"/>
    <property type="match status" value="1"/>
</dbReference>
<gene>
    <name evidence="14" type="ORF">CYMTET_29017</name>
</gene>
<evidence type="ECO:0000313" key="14">
    <source>
        <dbReference type="EMBL" id="KAK3262110.1"/>
    </source>
</evidence>
<dbReference type="Pfam" id="PF05173">
    <property type="entry name" value="DapB_C"/>
    <property type="match status" value="1"/>
</dbReference>
<evidence type="ECO:0000313" key="15">
    <source>
        <dbReference type="Proteomes" id="UP001190700"/>
    </source>
</evidence>
<evidence type="ECO:0000256" key="10">
    <source>
        <dbReference type="ARBA" id="ARBA00049080"/>
    </source>
</evidence>
<dbReference type="GO" id="GO:0019877">
    <property type="term" value="P:diaminopimelate biosynthetic process"/>
    <property type="evidence" value="ECO:0007669"/>
    <property type="project" value="UniProtKB-KW"/>
</dbReference>
<dbReference type="EMBL" id="LGRX02016452">
    <property type="protein sequence ID" value="KAK3262110.1"/>
    <property type="molecule type" value="Genomic_DNA"/>
</dbReference>
<dbReference type="Gene3D" id="3.30.360.10">
    <property type="entry name" value="Dihydrodipicolinate Reductase, domain 2"/>
    <property type="match status" value="1"/>
</dbReference>
<comment type="pathway">
    <text evidence="8">Amino-acid biosynthesis; L-lysine biosynthesis via DAP pathway; (S)-tetrahydrodipicolinate from L-aspartate: step 4/4.</text>
</comment>
<name>A0AAE0FMB0_9CHLO</name>
<keyword evidence="6" id="KW-0520">NAD</keyword>
<feature type="domain" description="Dihydrodipicolinate reductase N-terminal" evidence="12">
    <location>
        <begin position="51"/>
        <end position="180"/>
    </location>
</feature>
<dbReference type="InterPro" id="IPR036291">
    <property type="entry name" value="NAD(P)-bd_dom_sf"/>
</dbReference>
<dbReference type="SUPFAM" id="SSF55347">
    <property type="entry name" value="Glyceraldehyde-3-phosphate dehydrogenase-like, C-terminal domain"/>
    <property type="match status" value="1"/>
</dbReference>
<keyword evidence="4" id="KW-0220">Diaminopimelate biosynthesis</keyword>
<dbReference type="InterPro" id="IPR000846">
    <property type="entry name" value="DapB_N"/>
</dbReference>
<comment type="caution">
    <text evidence="14">The sequence shown here is derived from an EMBL/GenBank/DDBJ whole genome shotgun (WGS) entry which is preliminary data.</text>
</comment>
<feature type="domain" description="Dihydrodipicolinate reductase C-terminal" evidence="13">
    <location>
        <begin position="186"/>
        <end position="311"/>
    </location>
</feature>
<reference evidence="14 15" key="1">
    <citation type="journal article" date="2015" name="Genome Biol. Evol.">
        <title>Comparative Genomics of a Bacterivorous Green Alga Reveals Evolutionary Causalities and Consequences of Phago-Mixotrophic Mode of Nutrition.</title>
        <authorList>
            <person name="Burns J.A."/>
            <person name="Paasch A."/>
            <person name="Narechania A."/>
            <person name="Kim E."/>
        </authorList>
    </citation>
    <scope>NUCLEOTIDE SEQUENCE [LARGE SCALE GENOMIC DNA]</scope>
    <source>
        <strain evidence="14 15">PLY_AMNH</strain>
    </source>
</reference>
<evidence type="ECO:0000256" key="9">
    <source>
        <dbReference type="ARBA" id="ARBA00038983"/>
    </source>
</evidence>
<evidence type="ECO:0000256" key="8">
    <source>
        <dbReference type="ARBA" id="ARBA00037922"/>
    </source>
</evidence>
<keyword evidence="7" id="KW-0457">Lysine biosynthesis</keyword>
<evidence type="ECO:0000256" key="2">
    <source>
        <dbReference type="ARBA" id="ARBA00022605"/>
    </source>
</evidence>
<accession>A0AAE0FMB0</accession>
<keyword evidence="15" id="KW-1185">Reference proteome</keyword>
<comment type="catalytic activity">
    <reaction evidence="11">
        <text>(S)-2,3,4,5-tetrahydrodipicolinate + NAD(+) + H2O = (2S,4S)-4-hydroxy-2,3,4,5-tetrahydrodipicolinate + NADH + H(+)</text>
        <dbReference type="Rhea" id="RHEA:35323"/>
        <dbReference type="ChEBI" id="CHEBI:15377"/>
        <dbReference type="ChEBI" id="CHEBI:15378"/>
        <dbReference type="ChEBI" id="CHEBI:16845"/>
        <dbReference type="ChEBI" id="CHEBI:57540"/>
        <dbReference type="ChEBI" id="CHEBI:57945"/>
        <dbReference type="ChEBI" id="CHEBI:67139"/>
        <dbReference type="EC" id="1.17.1.8"/>
    </reaction>
</comment>
<dbReference type="AlphaFoldDB" id="A0AAE0FMB0"/>
<evidence type="ECO:0000256" key="11">
    <source>
        <dbReference type="ARBA" id="ARBA00049396"/>
    </source>
</evidence>
<evidence type="ECO:0000256" key="6">
    <source>
        <dbReference type="ARBA" id="ARBA00023027"/>
    </source>
</evidence>
<dbReference type="GO" id="GO:0005829">
    <property type="term" value="C:cytosol"/>
    <property type="evidence" value="ECO:0007669"/>
    <property type="project" value="TreeGrafter"/>
</dbReference>
<dbReference type="SUPFAM" id="SSF51735">
    <property type="entry name" value="NAD(P)-binding Rossmann-fold domains"/>
    <property type="match status" value="1"/>
</dbReference>
<evidence type="ECO:0000259" key="12">
    <source>
        <dbReference type="Pfam" id="PF01113"/>
    </source>
</evidence>
<evidence type="ECO:0000259" key="13">
    <source>
        <dbReference type="Pfam" id="PF05173"/>
    </source>
</evidence>
<keyword evidence="5" id="KW-0560">Oxidoreductase</keyword>
<evidence type="ECO:0000256" key="3">
    <source>
        <dbReference type="ARBA" id="ARBA00022857"/>
    </source>
</evidence>
<dbReference type="Proteomes" id="UP001190700">
    <property type="component" value="Unassembled WGS sequence"/>
</dbReference>
<dbReference type="InterPro" id="IPR022663">
    <property type="entry name" value="DapB_C"/>
</dbReference>
<evidence type="ECO:0000256" key="1">
    <source>
        <dbReference type="ARBA" id="ARBA00006642"/>
    </source>
</evidence>
<keyword evidence="3" id="KW-0521">NADP</keyword>
<dbReference type="PANTHER" id="PTHR20836">
    <property type="entry name" value="DIHYDRODIPICOLINATE REDUCTASE"/>
    <property type="match status" value="1"/>
</dbReference>
<dbReference type="NCBIfam" id="TIGR00036">
    <property type="entry name" value="dapB"/>
    <property type="match status" value="1"/>
</dbReference>
<dbReference type="Gene3D" id="3.40.50.720">
    <property type="entry name" value="NAD(P)-binding Rossmann-like Domain"/>
    <property type="match status" value="1"/>
</dbReference>
<comment type="similarity">
    <text evidence="1">Belongs to the DapB family.</text>
</comment>
<dbReference type="GO" id="GO:0009089">
    <property type="term" value="P:lysine biosynthetic process via diaminopimelate"/>
    <property type="evidence" value="ECO:0007669"/>
    <property type="project" value="InterPro"/>
</dbReference>
<protein>
    <recommendedName>
        <fullName evidence="9">4-hydroxy-tetrahydrodipicolinate reductase</fullName>
        <ecNumber evidence="9">1.17.1.8</ecNumber>
    </recommendedName>
</protein>
<evidence type="ECO:0000256" key="5">
    <source>
        <dbReference type="ARBA" id="ARBA00023002"/>
    </source>
</evidence>
<comment type="catalytic activity">
    <reaction evidence="10">
        <text>(S)-2,3,4,5-tetrahydrodipicolinate + NADP(+) + H2O = (2S,4S)-4-hydroxy-2,3,4,5-tetrahydrodipicolinate + NADPH + H(+)</text>
        <dbReference type="Rhea" id="RHEA:35331"/>
        <dbReference type="ChEBI" id="CHEBI:15377"/>
        <dbReference type="ChEBI" id="CHEBI:15378"/>
        <dbReference type="ChEBI" id="CHEBI:16845"/>
        <dbReference type="ChEBI" id="CHEBI:57783"/>
        <dbReference type="ChEBI" id="CHEBI:58349"/>
        <dbReference type="ChEBI" id="CHEBI:67139"/>
        <dbReference type="EC" id="1.17.1.8"/>
    </reaction>
</comment>